<evidence type="ECO:0000256" key="17">
    <source>
        <dbReference type="ARBA" id="ARBA00023288"/>
    </source>
</evidence>
<dbReference type="Pfam" id="PF00994">
    <property type="entry name" value="MoCF_biosynth"/>
    <property type="match status" value="1"/>
</dbReference>
<dbReference type="InterPro" id="IPR001453">
    <property type="entry name" value="MoaB/Mog_dom"/>
</dbReference>
<dbReference type="KEGG" id="lgi:LOTGIDRAFT_104386"/>
<evidence type="ECO:0000256" key="4">
    <source>
        <dbReference type="ARBA" id="ARBA00005046"/>
    </source>
</evidence>
<keyword evidence="17" id="KW-0449">Lipoprotein</keyword>
<reference evidence="27 28" key="1">
    <citation type="journal article" date="2013" name="Nature">
        <title>Insights into bilaterian evolution from three spiralian genomes.</title>
        <authorList>
            <person name="Simakov O."/>
            <person name="Marletaz F."/>
            <person name="Cho S.J."/>
            <person name="Edsinger-Gonzales E."/>
            <person name="Havlak P."/>
            <person name="Hellsten U."/>
            <person name="Kuo D.H."/>
            <person name="Larsson T."/>
            <person name="Lv J."/>
            <person name="Arendt D."/>
            <person name="Savage R."/>
            <person name="Osoegawa K."/>
            <person name="de Jong P."/>
            <person name="Grimwood J."/>
            <person name="Chapman J.A."/>
            <person name="Shapiro H."/>
            <person name="Aerts A."/>
            <person name="Otillar R.P."/>
            <person name="Terry A.Y."/>
            <person name="Boore J.L."/>
            <person name="Grigoriev I.V."/>
            <person name="Lindberg D.R."/>
            <person name="Seaver E.C."/>
            <person name="Weisblat D.A."/>
            <person name="Putnam N.H."/>
            <person name="Rokhsar D.S."/>
        </authorList>
    </citation>
    <scope>NUCLEOTIDE SEQUENCE [LARGE SCALE GENOMIC DNA]</scope>
</reference>
<organism evidence="27 28">
    <name type="scientific">Lottia gigantea</name>
    <name type="common">Giant owl limpet</name>
    <dbReference type="NCBI Taxonomy" id="225164"/>
    <lineage>
        <taxon>Eukaryota</taxon>
        <taxon>Metazoa</taxon>
        <taxon>Spiralia</taxon>
        <taxon>Lophotrochozoa</taxon>
        <taxon>Mollusca</taxon>
        <taxon>Gastropoda</taxon>
        <taxon>Patellogastropoda</taxon>
        <taxon>Lottioidea</taxon>
        <taxon>Lottiidae</taxon>
        <taxon>Lottia</taxon>
    </lineage>
</organism>
<dbReference type="PANTHER" id="PTHR10192">
    <property type="entry name" value="MOLYBDOPTERIN BIOSYNTHESIS PROTEIN"/>
    <property type="match status" value="1"/>
</dbReference>
<dbReference type="InterPro" id="IPR036688">
    <property type="entry name" value="MoeA_C_domain_IV_sf"/>
</dbReference>
<dbReference type="Pfam" id="PF03453">
    <property type="entry name" value="MoeA_N"/>
    <property type="match status" value="1"/>
</dbReference>
<dbReference type="InterPro" id="IPR005110">
    <property type="entry name" value="MoeA_linker/N"/>
</dbReference>
<proteinExistence type="inferred from homology"/>
<keyword evidence="28" id="KW-1185">Reference proteome</keyword>
<dbReference type="SUPFAM" id="SSF63867">
    <property type="entry name" value="MoeA C-terminal domain-like"/>
    <property type="match status" value="1"/>
</dbReference>
<protein>
    <recommendedName>
        <fullName evidence="24">Gephyrin</fullName>
        <ecNumber evidence="8">2.10.1.1</ecNumber>
        <ecNumber evidence="7">2.7.7.75</ecNumber>
    </recommendedName>
</protein>
<dbReference type="GO" id="GO:0005829">
    <property type="term" value="C:cytosol"/>
    <property type="evidence" value="ECO:0007669"/>
    <property type="project" value="UniProtKB-SubCell"/>
</dbReference>
<dbReference type="GO" id="GO:0097112">
    <property type="term" value="P:gamma-aminobutyric acid receptor clustering"/>
    <property type="evidence" value="ECO:0007669"/>
    <property type="project" value="TreeGrafter"/>
</dbReference>
<evidence type="ECO:0000256" key="2">
    <source>
        <dbReference type="ARBA" id="ARBA00004279"/>
    </source>
</evidence>
<dbReference type="SUPFAM" id="SSF53218">
    <property type="entry name" value="Molybdenum cofactor biosynthesis proteins"/>
    <property type="match status" value="1"/>
</dbReference>
<evidence type="ECO:0000313" key="28">
    <source>
        <dbReference type="Proteomes" id="UP000030746"/>
    </source>
</evidence>
<dbReference type="GO" id="GO:0072579">
    <property type="term" value="P:glycine receptor clustering"/>
    <property type="evidence" value="ECO:0007669"/>
    <property type="project" value="TreeGrafter"/>
</dbReference>
<comment type="catalytic activity">
    <reaction evidence="19">
        <text>adenylyl-molybdopterin + molybdate = Mo-molybdopterin + AMP + H(+)</text>
        <dbReference type="Rhea" id="RHEA:35047"/>
        <dbReference type="ChEBI" id="CHEBI:15378"/>
        <dbReference type="ChEBI" id="CHEBI:36264"/>
        <dbReference type="ChEBI" id="CHEBI:62727"/>
        <dbReference type="ChEBI" id="CHEBI:71302"/>
        <dbReference type="ChEBI" id="CHEBI:456215"/>
        <dbReference type="EC" id="2.10.1.1"/>
    </reaction>
    <physiologicalReaction direction="left-to-right" evidence="19">
        <dbReference type="Rhea" id="RHEA:35048"/>
    </physiologicalReaction>
</comment>
<dbReference type="CTD" id="20229856"/>
<evidence type="ECO:0000256" key="8">
    <source>
        <dbReference type="ARBA" id="ARBA00013269"/>
    </source>
</evidence>
<dbReference type="Gene3D" id="3.40.980.10">
    <property type="entry name" value="MoaB/Mog-like domain"/>
    <property type="match status" value="1"/>
</dbReference>
<comment type="similarity">
    <text evidence="6">In the C-terminal section; belongs to the MoeA family.</text>
</comment>
<dbReference type="FunFam" id="2.170.190.11:FF:000001">
    <property type="entry name" value="Molybdopterin molybdenumtransferase"/>
    <property type="match status" value="1"/>
</dbReference>
<dbReference type="HOGENOM" id="CLU_010186_7_0_1"/>
<evidence type="ECO:0000256" key="7">
    <source>
        <dbReference type="ARBA" id="ARBA00012509"/>
    </source>
</evidence>
<comment type="cofactor">
    <cofactor evidence="25">
        <name>Mg(2+)</name>
        <dbReference type="ChEBI" id="CHEBI:18420"/>
    </cofactor>
</comment>
<evidence type="ECO:0000256" key="16">
    <source>
        <dbReference type="ARBA" id="ARBA00023273"/>
    </source>
</evidence>
<comment type="subcellular location">
    <subcellularLocation>
        <location evidence="2">Cell projection</location>
        <location evidence="2">Dendrite</location>
    </subcellularLocation>
    <subcellularLocation>
        <location evidence="1">Cytoplasm</location>
        <location evidence="1">Cytoskeleton</location>
    </subcellularLocation>
    <subcellularLocation>
        <location evidence="3">Cytoplasm</location>
        <location evidence="3">Cytosol</location>
    </subcellularLocation>
    <subcellularLocation>
        <location evidence="23">Postsynaptic cell membrane</location>
        <topology evidence="23">Lipid-anchor</topology>
        <orientation evidence="23">Cytoplasmic side</orientation>
    </subcellularLocation>
    <subcellularLocation>
        <location evidence="18">Postsynaptic density</location>
    </subcellularLocation>
</comment>
<comment type="similarity">
    <text evidence="5">In the N-terminal section; belongs to the MoaB/Mog family.</text>
</comment>
<comment type="function">
    <text evidence="21">Also has a catalytic activity and catalyzes two steps in the biosynthesis of the molybdenum cofactor. In the first step, molybdopterin is adenylated. Subsequently, molybdate is inserted into adenylated molybdopterin and AMP is released.</text>
</comment>
<comment type="catalytic activity">
    <reaction evidence="20">
        <text>molybdopterin + ATP + H(+) = adenylyl-molybdopterin + diphosphate</text>
        <dbReference type="Rhea" id="RHEA:31331"/>
        <dbReference type="ChEBI" id="CHEBI:15378"/>
        <dbReference type="ChEBI" id="CHEBI:30616"/>
        <dbReference type="ChEBI" id="CHEBI:33019"/>
        <dbReference type="ChEBI" id="CHEBI:58698"/>
        <dbReference type="ChEBI" id="CHEBI:62727"/>
        <dbReference type="EC" id="2.7.7.75"/>
    </reaction>
    <physiologicalReaction direction="left-to-right" evidence="20">
        <dbReference type="Rhea" id="RHEA:31332"/>
    </physiologicalReaction>
</comment>
<dbReference type="UniPathway" id="UPA00344"/>
<sequence length="421" mass="45290">RESPYPLISVTEALKIVLEHSQIMKTESVSITEALGRYLAEDIFAKDALPPFPASIKDGYAVVAADGDGLRTVIGGSTAGDMPKSKVCPGICMRINTGAPLPPGADAVIQVEDTVLTKYSEDGKIELEIKLMLVPKLDQDIRRVGSDIAQGSQVLSKGQRLGPAELGLLATVGVTLVSCYALPVVGVMSTGDELVEPGQELKEGQIRDSNRTALLSQLKDFGVNPRDLGIAPDTPDGLLQFMKKSLEVADVIVTTGGVSMGEKDFVKQVLEKDFKATIHFARVFMKPGKPTTFATMQHCGKKKLFFSLPGNPVSALVTCNLYVIPSYHKMIGSPNPKRTVIKARISQDVRLDARPEYHRAVLSWEDGEPLPLAVSTGNQISSRLLSLSSANSLLMLPPKSDSQTIIKKGEIVDAMIIGRIS</sequence>
<dbReference type="NCBIfam" id="TIGR00177">
    <property type="entry name" value="molyb_syn"/>
    <property type="match status" value="1"/>
</dbReference>
<evidence type="ECO:0000259" key="26">
    <source>
        <dbReference type="SMART" id="SM00852"/>
    </source>
</evidence>
<dbReference type="GO" id="GO:0061599">
    <property type="term" value="F:molybdopterin molybdotransferase activity"/>
    <property type="evidence" value="ECO:0007669"/>
    <property type="project" value="UniProtKB-UniRule"/>
</dbReference>
<evidence type="ECO:0000256" key="25">
    <source>
        <dbReference type="RuleBase" id="RU365090"/>
    </source>
</evidence>
<evidence type="ECO:0000256" key="22">
    <source>
        <dbReference type="ARBA" id="ARBA00059974"/>
    </source>
</evidence>
<evidence type="ECO:0000256" key="12">
    <source>
        <dbReference type="ARBA" id="ARBA00023136"/>
    </source>
</evidence>
<dbReference type="EMBL" id="KB201304">
    <property type="protein sequence ID" value="ESO97774.1"/>
    <property type="molecule type" value="Genomic_DNA"/>
</dbReference>
<keyword evidence="25" id="KW-0460">Magnesium</keyword>
<dbReference type="GeneID" id="20229856"/>
<dbReference type="Gene3D" id="3.90.105.10">
    <property type="entry name" value="Molybdopterin biosynthesis moea protein, domain 2"/>
    <property type="match status" value="1"/>
</dbReference>
<dbReference type="Pfam" id="PF03454">
    <property type="entry name" value="MoeA_C"/>
    <property type="match status" value="1"/>
</dbReference>
<dbReference type="CDD" id="cd00887">
    <property type="entry name" value="MoeA"/>
    <property type="match status" value="1"/>
</dbReference>
<dbReference type="GO" id="GO:0061598">
    <property type="term" value="F:molybdopterin adenylyltransferase activity"/>
    <property type="evidence" value="ECO:0007669"/>
    <property type="project" value="UniProtKB-UniRule"/>
</dbReference>
<dbReference type="GO" id="GO:0006777">
    <property type="term" value="P:Mo-molybdopterin cofactor biosynthetic process"/>
    <property type="evidence" value="ECO:0007669"/>
    <property type="project" value="UniProtKB-UniRule"/>
</dbReference>
<evidence type="ECO:0000256" key="11">
    <source>
        <dbReference type="ARBA" id="ARBA00023018"/>
    </source>
</evidence>
<keyword evidence="9" id="KW-1003">Cell membrane</keyword>
<keyword evidence="11" id="KW-0770">Synapse</keyword>
<dbReference type="InterPro" id="IPR008284">
    <property type="entry name" value="MoCF_biosynth_CS"/>
</dbReference>
<dbReference type="InterPro" id="IPR005111">
    <property type="entry name" value="MoeA_C_domain_IV"/>
</dbReference>
<dbReference type="GO" id="GO:0014069">
    <property type="term" value="C:postsynaptic density"/>
    <property type="evidence" value="ECO:0007669"/>
    <property type="project" value="UniProtKB-SubCell"/>
</dbReference>
<dbReference type="OMA" id="TEYQRGI"/>
<keyword evidence="12" id="KW-0472">Membrane</keyword>
<evidence type="ECO:0000313" key="27">
    <source>
        <dbReference type="EMBL" id="ESO97774.1"/>
    </source>
</evidence>
<keyword evidence="16" id="KW-0966">Cell projection</keyword>
<evidence type="ECO:0000256" key="5">
    <source>
        <dbReference type="ARBA" id="ARBA00007589"/>
    </source>
</evidence>
<evidence type="ECO:0000256" key="13">
    <source>
        <dbReference type="ARBA" id="ARBA00023150"/>
    </source>
</evidence>
<dbReference type="GO" id="GO:0030425">
    <property type="term" value="C:dendrite"/>
    <property type="evidence" value="ECO:0007669"/>
    <property type="project" value="UniProtKB-SubCell"/>
</dbReference>
<dbReference type="GO" id="GO:0098970">
    <property type="term" value="P:postsynaptic neurotransmitter receptor diffusion trapping"/>
    <property type="evidence" value="ECO:0007669"/>
    <property type="project" value="TreeGrafter"/>
</dbReference>
<keyword evidence="25" id="KW-0808">Transferase</keyword>
<evidence type="ECO:0000256" key="14">
    <source>
        <dbReference type="ARBA" id="ARBA00023212"/>
    </source>
</evidence>
<keyword evidence="14" id="KW-0206">Cytoskeleton</keyword>
<dbReference type="GO" id="GO:0046872">
    <property type="term" value="F:metal ion binding"/>
    <property type="evidence" value="ECO:0007669"/>
    <property type="project" value="UniProtKB-UniRule"/>
</dbReference>
<dbReference type="GO" id="GO:0005856">
    <property type="term" value="C:cytoskeleton"/>
    <property type="evidence" value="ECO:0007669"/>
    <property type="project" value="UniProtKB-SubCell"/>
</dbReference>
<dbReference type="GO" id="GO:0007529">
    <property type="term" value="P:establishment of synaptic specificity at neuromuscular junction"/>
    <property type="evidence" value="ECO:0007669"/>
    <property type="project" value="TreeGrafter"/>
</dbReference>
<dbReference type="OrthoDB" id="4349954at2759"/>
<gene>
    <name evidence="27" type="ORF">LOTGIDRAFT_104386</name>
</gene>
<dbReference type="InterPro" id="IPR036135">
    <property type="entry name" value="MoeA_linker/N_sf"/>
</dbReference>
<keyword evidence="13 25" id="KW-0501">Molybdenum cofactor biosynthesis</keyword>
<keyword evidence="15" id="KW-0628">Postsynaptic cell membrane</keyword>
<keyword evidence="10" id="KW-0963">Cytoplasm</keyword>
<dbReference type="PROSITE" id="PS01079">
    <property type="entry name" value="MOCF_BIOSYNTHESIS_2"/>
    <property type="match status" value="1"/>
</dbReference>
<dbReference type="EC" id="2.7.7.75" evidence="7"/>
<evidence type="ECO:0000256" key="1">
    <source>
        <dbReference type="ARBA" id="ARBA00004245"/>
    </source>
</evidence>
<comment type="function">
    <text evidence="25">Catalyzes two steps in the biosynthesis of the molybdenum cofactor. In the first step, molybdopterin is adenylated. Subsequently, molybdate is inserted into adenylated molybdopterin and AMP is released.</text>
</comment>
<evidence type="ECO:0000256" key="9">
    <source>
        <dbReference type="ARBA" id="ARBA00022475"/>
    </source>
</evidence>
<accession>V4C7T1</accession>
<dbReference type="InterPro" id="IPR038987">
    <property type="entry name" value="MoeA-like"/>
</dbReference>
<dbReference type="Gene3D" id="2.40.340.10">
    <property type="entry name" value="MoeA, C-terminal, domain IV"/>
    <property type="match status" value="1"/>
</dbReference>
<evidence type="ECO:0000256" key="24">
    <source>
        <dbReference type="ARBA" id="ARBA00073890"/>
    </source>
</evidence>
<comment type="pathway">
    <text evidence="4 25">Cofactor biosynthesis; molybdopterin biosynthesis.</text>
</comment>
<dbReference type="SUPFAM" id="SSF63882">
    <property type="entry name" value="MoeA N-terminal region -like"/>
    <property type="match status" value="1"/>
</dbReference>
<dbReference type="FunFam" id="3.40.980.10:FF:000001">
    <property type="entry name" value="Molybdopterin molybdenumtransferase"/>
    <property type="match status" value="1"/>
</dbReference>
<dbReference type="RefSeq" id="XP_009051622.1">
    <property type="nucleotide sequence ID" value="XM_009053374.1"/>
</dbReference>
<evidence type="ECO:0000256" key="6">
    <source>
        <dbReference type="ARBA" id="ARBA00008339"/>
    </source>
</evidence>
<dbReference type="AlphaFoldDB" id="V4C7T1"/>
<dbReference type="InterPro" id="IPR036425">
    <property type="entry name" value="MoaB/Mog-like_dom_sf"/>
</dbReference>
<evidence type="ECO:0000256" key="21">
    <source>
        <dbReference type="ARBA" id="ARBA00055539"/>
    </source>
</evidence>
<evidence type="ECO:0000256" key="18">
    <source>
        <dbReference type="ARBA" id="ARBA00034105"/>
    </source>
</evidence>
<evidence type="ECO:0000256" key="19">
    <source>
        <dbReference type="ARBA" id="ARBA00050229"/>
    </source>
</evidence>
<name>V4C7T1_LOTGI</name>
<keyword evidence="25" id="KW-0500">Molybdenum</keyword>
<dbReference type="Gene3D" id="2.170.190.11">
    <property type="entry name" value="Molybdopterin biosynthesis moea protein, domain 3"/>
    <property type="match status" value="1"/>
</dbReference>
<dbReference type="GO" id="GO:0005524">
    <property type="term" value="F:ATP binding"/>
    <property type="evidence" value="ECO:0007669"/>
    <property type="project" value="UniProtKB-UniRule"/>
</dbReference>
<dbReference type="STRING" id="225164.V4C7T1"/>
<evidence type="ECO:0000256" key="20">
    <source>
        <dbReference type="ARBA" id="ARBA00051501"/>
    </source>
</evidence>
<comment type="function">
    <text evidence="22">Microtubule-associated protein involved in membrane protein-cytoskeleton interactions. It is thought to anchor the inhibitory glycine receptor (GLYR) to subsynaptic microtubules. Acts as a major instructive molecule at inhibitory synapses, where it also clusters GABA type A receptors.</text>
</comment>
<comment type="similarity">
    <text evidence="25">Belongs to the MoeA family.</text>
</comment>
<dbReference type="PANTHER" id="PTHR10192:SF5">
    <property type="entry name" value="GEPHYRIN"/>
    <property type="match status" value="1"/>
</dbReference>
<dbReference type="EC" id="2.10.1.1" evidence="8"/>
<evidence type="ECO:0000256" key="10">
    <source>
        <dbReference type="ARBA" id="ARBA00022490"/>
    </source>
</evidence>
<dbReference type="SMART" id="SM00852">
    <property type="entry name" value="MoCF_biosynth"/>
    <property type="match status" value="1"/>
</dbReference>
<keyword evidence="25" id="KW-0479">Metal-binding</keyword>
<dbReference type="NCBIfam" id="NF045515">
    <property type="entry name" value="Glp_gephyrin"/>
    <property type="match status" value="1"/>
</dbReference>
<dbReference type="Proteomes" id="UP000030746">
    <property type="component" value="Unassembled WGS sequence"/>
</dbReference>
<evidence type="ECO:0000256" key="23">
    <source>
        <dbReference type="ARBA" id="ARBA00060421"/>
    </source>
</evidence>
<evidence type="ECO:0000256" key="15">
    <source>
        <dbReference type="ARBA" id="ARBA00023257"/>
    </source>
</evidence>
<feature type="domain" description="MoaB/Mog" evidence="26">
    <location>
        <begin position="186"/>
        <end position="329"/>
    </location>
</feature>
<dbReference type="GO" id="GO:0099634">
    <property type="term" value="C:postsynaptic specialization membrane"/>
    <property type="evidence" value="ECO:0007669"/>
    <property type="project" value="GOC"/>
</dbReference>
<dbReference type="FunFam" id="2.40.340.10:FF:000001">
    <property type="entry name" value="Molybdopterin molybdenumtransferase"/>
    <property type="match status" value="1"/>
</dbReference>
<feature type="non-terminal residue" evidence="27">
    <location>
        <position position="1"/>
    </location>
</feature>
<evidence type="ECO:0000256" key="3">
    <source>
        <dbReference type="ARBA" id="ARBA00004514"/>
    </source>
</evidence>